<evidence type="ECO:0000256" key="1">
    <source>
        <dbReference type="SAM" id="Phobius"/>
    </source>
</evidence>
<dbReference type="HOGENOM" id="CLU_2041209_0_0_1"/>
<organism evidence="2 3">
    <name type="scientific">Amborella trichopoda</name>
    <dbReference type="NCBI Taxonomy" id="13333"/>
    <lineage>
        <taxon>Eukaryota</taxon>
        <taxon>Viridiplantae</taxon>
        <taxon>Streptophyta</taxon>
        <taxon>Embryophyta</taxon>
        <taxon>Tracheophyta</taxon>
        <taxon>Spermatophyta</taxon>
        <taxon>Magnoliopsida</taxon>
        <taxon>Amborellales</taxon>
        <taxon>Amborellaceae</taxon>
        <taxon>Amborella</taxon>
    </lineage>
</organism>
<evidence type="ECO:0000313" key="2">
    <source>
        <dbReference type="EMBL" id="ERN02940.1"/>
    </source>
</evidence>
<dbReference type="Gramene" id="ERN02940">
    <property type="protein sequence ID" value="ERN02940"/>
    <property type="gene ID" value="AMTR_s00135p00105780"/>
</dbReference>
<dbReference type="AlphaFoldDB" id="W1P7J0"/>
<keyword evidence="1" id="KW-0812">Transmembrane</keyword>
<reference evidence="3" key="1">
    <citation type="journal article" date="2013" name="Science">
        <title>The Amborella genome and the evolution of flowering plants.</title>
        <authorList>
            <consortium name="Amborella Genome Project"/>
        </authorList>
    </citation>
    <scope>NUCLEOTIDE SEQUENCE [LARGE SCALE GENOMIC DNA]</scope>
</reference>
<protein>
    <submittedName>
        <fullName evidence="2">Uncharacterized protein</fullName>
    </submittedName>
</protein>
<keyword evidence="1" id="KW-1133">Transmembrane helix</keyword>
<feature type="transmembrane region" description="Helical" evidence="1">
    <location>
        <begin position="81"/>
        <end position="101"/>
    </location>
</feature>
<accession>W1P7J0</accession>
<dbReference type="Proteomes" id="UP000017836">
    <property type="component" value="Unassembled WGS sequence"/>
</dbReference>
<evidence type="ECO:0000313" key="3">
    <source>
        <dbReference type="Proteomes" id="UP000017836"/>
    </source>
</evidence>
<keyword evidence="3" id="KW-1185">Reference proteome</keyword>
<sequence>MLDGITFDIFSSVVEVAPNSKLVTTASIAFQCGPILLKQVDGTTPARYSSSLGMPFLRHKVLSELTLIWYFFYGMTNLVPLWTHFLVLYFSLMWVAVIFRIPTLGNLHTKVSVLLSQVRLF</sequence>
<name>W1P7J0_AMBTC</name>
<gene>
    <name evidence="2" type="ORF">AMTR_s00135p00105780</name>
</gene>
<keyword evidence="1" id="KW-0472">Membrane</keyword>
<proteinExistence type="predicted"/>
<dbReference type="EMBL" id="KI394463">
    <property type="protein sequence ID" value="ERN02940.1"/>
    <property type="molecule type" value="Genomic_DNA"/>
</dbReference>